<dbReference type="InterPro" id="IPR029063">
    <property type="entry name" value="SAM-dependent_MTases_sf"/>
</dbReference>
<evidence type="ECO:0000313" key="4">
    <source>
        <dbReference type="Proteomes" id="UP000007494"/>
    </source>
</evidence>
<feature type="region of interest" description="Disordered" evidence="1">
    <location>
        <begin position="173"/>
        <end position="202"/>
    </location>
</feature>
<dbReference type="AlphaFoldDB" id="F0VKJ4"/>
<evidence type="ECO:0000313" key="3">
    <source>
        <dbReference type="EMBL" id="CEL69309.1"/>
    </source>
</evidence>
<keyword evidence="4" id="KW-1185">Reference proteome</keyword>
<feature type="compositionally biased region" description="Basic and acidic residues" evidence="1">
    <location>
        <begin position="50"/>
        <end position="74"/>
    </location>
</feature>
<evidence type="ECO:0000313" key="2">
    <source>
        <dbReference type="EMBL" id="CBZ54595.1"/>
    </source>
</evidence>
<gene>
    <name evidence="3" type="ORF">BN1204_050230</name>
    <name evidence="2" type="ORF">NCLIV_050230</name>
</gene>
<reference evidence="2" key="1">
    <citation type="submission" date="2011-02" db="EMBL/GenBank/DDBJ databases">
        <authorList>
            <person name="Aslett M."/>
        </authorList>
    </citation>
    <scope>NUCLEOTIDE SEQUENCE</scope>
    <source>
        <strain evidence="2">Liverpool</strain>
    </source>
</reference>
<dbReference type="OrthoDB" id="347738at2759"/>
<sequence length="482" mass="53402">MWSAENNGFCAPCEHRPQSRARRSNASQVVTGKSRPEKEEQSTDATGMENDVRVSRTPVKHEEKGPRSHVKADRNNGNQNTTSSKASRGEEGSSQDGNVHQAPPVLAIEWKRFPYDFARGEFEVHGFPLYIEGHSRIRPAHLQQDADTGKSIWDGSVVLARFVAQRLFPLPQAREPSSSAKDSRVPRSNKGAPGEGNTPPRRVVLELGAGVGVAGLAAAAALAAATRASRDHQRREGEVKTCQGIDRDACATQRDVRQTSQVSNIAGIGVSGTNADITSPQRNQVIVTDLPYCLEALAENIRRNRHFAVERKSSARTADAEESNGSAHDAVKTQTTMDPYVEQVKSEVSVWPLDWNEPDKFAEISDGVLNPGEVQVLLGADIVWLTSLVEPLVKTIDWFFEENRKWMLQTTGETRTEETEKIRSRPSPLVAYISHQTRSEKTDEMLFRTLSATGLEVEIQQFDDPVANRSPNIRILKIWKSR</sequence>
<dbReference type="RefSeq" id="XP_003884625.1">
    <property type="nucleotide sequence ID" value="XM_003884576.1"/>
</dbReference>
<dbReference type="OMA" id="EFEVHGF"/>
<organism evidence="2 4">
    <name type="scientific">Neospora caninum (strain Liverpool)</name>
    <dbReference type="NCBI Taxonomy" id="572307"/>
    <lineage>
        <taxon>Eukaryota</taxon>
        <taxon>Sar</taxon>
        <taxon>Alveolata</taxon>
        <taxon>Apicomplexa</taxon>
        <taxon>Conoidasida</taxon>
        <taxon>Coccidia</taxon>
        <taxon>Eucoccidiorida</taxon>
        <taxon>Eimeriorina</taxon>
        <taxon>Sarcocystidae</taxon>
        <taxon>Neospora</taxon>
    </lineage>
</organism>
<evidence type="ECO:0008006" key="5">
    <source>
        <dbReference type="Google" id="ProtNLM"/>
    </source>
</evidence>
<proteinExistence type="predicted"/>
<feature type="region of interest" description="Disordered" evidence="1">
    <location>
        <begin position="1"/>
        <end position="100"/>
    </location>
</feature>
<accession>F0VKJ4</accession>
<dbReference type="PANTHER" id="PTHR14614">
    <property type="entry name" value="HEPATOCELLULAR CARCINOMA-ASSOCIATED ANTIGEN"/>
    <property type="match status" value="1"/>
</dbReference>
<name>F0VKJ4_NEOCL</name>
<dbReference type="Gene3D" id="3.40.50.150">
    <property type="entry name" value="Vaccinia Virus protein VP39"/>
    <property type="match status" value="1"/>
</dbReference>
<feature type="region of interest" description="Disordered" evidence="1">
    <location>
        <begin position="313"/>
        <end position="334"/>
    </location>
</feature>
<protein>
    <recommendedName>
        <fullName evidence="5">Methyltransferase</fullName>
    </recommendedName>
</protein>
<dbReference type="eggNOG" id="ENOG502QYZM">
    <property type="taxonomic scope" value="Eukaryota"/>
</dbReference>
<reference evidence="4" key="3">
    <citation type="journal article" date="2012" name="PLoS Pathog.">
        <title>Comparative genomics of the apicomplexan parasites Toxoplasma gondii and Neospora caninum: Coccidia differing in host range and transmission strategy.</title>
        <authorList>
            <person name="Reid A.J."/>
            <person name="Vermont S.J."/>
            <person name="Cotton J.A."/>
            <person name="Harris D."/>
            <person name="Hill-Cawthorne G.A."/>
            <person name="Konen-Waisman S."/>
            <person name="Latham S.M."/>
            <person name="Mourier T."/>
            <person name="Norton R."/>
            <person name="Quail M.A."/>
            <person name="Sanders M."/>
            <person name="Shanmugam D."/>
            <person name="Sohal A."/>
            <person name="Wasmuth J.D."/>
            <person name="Brunk B."/>
            <person name="Grigg M.E."/>
            <person name="Howard J.C."/>
            <person name="Parkinson J."/>
            <person name="Roos D.S."/>
            <person name="Trees A.J."/>
            <person name="Berriman M."/>
            <person name="Pain A."/>
            <person name="Wastling J.M."/>
        </authorList>
    </citation>
    <scope>NUCLEOTIDE SEQUENCE [LARGE SCALE GENOMIC DNA]</scope>
    <source>
        <strain evidence="4">Liverpool</strain>
    </source>
</reference>
<feature type="compositionally biased region" description="Polar residues" evidence="1">
    <location>
        <begin position="75"/>
        <end position="98"/>
    </location>
</feature>
<reference evidence="2" key="2">
    <citation type="submission" date="2011-03" db="EMBL/GenBank/DDBJ databases">
        <title>Comparative genomics and transcriptomics of Neospora caninum and Toxoplasma gondii.</title>
        <authorList>
            <person name="Reid A.J."/>
            <person name="Sohal A."/>
            <person name="Harris D."/>
            <person name="Quail M."/>
            <person name="Sanders M."/>
            <person name="Berriman M."/>
            <person name="Wastling J.M."/>
            <person name="Pain A."/>
        </authorList>
    </citation>
    <scope>NUCLEOTIDE SEQUENCE</scope>
    <source>
        <strain evidence="2">Liverpool</strain>
    </source>
</reference>
<dbReference type="Proteomes" id="UP000007494">
    <property type="component" value="Chromosome X"/>
</dbReference>
<dbReference type="InParanoid" id="F0VKJ4"/>
<reference evidence="3" key="4">
    <citation type="journal article" date="2015" name="PLoS ONE">
        <title>Comprehensive Evaluation of Toxoplasma gondii VEG and Neospora caninum LIV Genomes with Tachyzoite Stage Transcriptome and Proteome Defines Novel Transcript Features.</title>
        <authorList>
            <person name="Ramaprasad A."/>
            <person name="Mourier T."/>
            <person name="Naeem R."/>
            <person name="Malas T.B."/>
            <person name="Moussa E."/>
            <person name="Panigrahi A."/>
            <person name="Vermont S.J."/>
            <person name="Otto T.D."/>
            <person name="Wastling J."/>
            <person name="Pain A."/>
        </authorList>
    </citation>
    <scope>NUCLEOTIDE SEQUENCE</scope>
    <source>
        <strain evidence="3">Liverpool</strain>
    </source>
</reference>
<dbReference type="InterPro" id="IPR019410">
    <property type="entry name" value="Methyltransf_16"/>
</dbReference>
<dbReference type="GeneID" id="13442526"/>
<evidence type="ECO:0000256" key="1">
    <source>
        <dbReference type="SAM" id="MobiDB-lite"/>
    </source>
</evidence>
<dbReference type="VEuPathDB" id="ToxoDB:NCLIV_050230"/>
<dbReference type="Pfam" id="PF10294">
    <property type="entry name" value="Methyltransf_16"/>
    <property type="match status" value="1"/>
</dbReference>
<dbReference type="EMBL" id="FR823391">
    <property type="protein sequence ID" value="CBZ54595.1"/>
    <property type="molecule type" value="Genomic_DNA"/>
</dbReference>
<dbReference type="EMBL" id="LN714485">
    <property type="protein sequence ID" value="CEL69309.1"/>
    <property type="molecule type" value="Genomic_DNA"/>
</dbReference>